<protein>
    <submittedName>
        <fullName evidence="3">Lipoprotein NlpI</fullName>
    </submittedName>
</protein>
<evidence type="ECO:0000256" key="2">
    <source>
        <dbReference type="SAM" id="MobiDB-lite"/>
    </source>
</evidence>
<evidence type="ECO:0000313" key="4">
    <source>
        <dbReference type="Proteomes" id="UP000094622"/>
    </source>
</evidence>
<feature type="repeat" description="TPR" evidence="1">
    <location>
        <begin position="149"/>
        <end position="182"/>
    </location>
</feature>
<sequence length="580" mass="64162">MAQRAPQQQQQKFIALMETALRNHRAGKLELARSGYQSALRLMPRHADAIHLLGVIHRQTGDHARAIELIDKAIALKPNAAVYHSNRAAVLHDLGRPAEARACVERALELDPGLIDAMMRLARLDKEDGADDRSLVTLGKVLAIDPDHVGALDSIAQIHTRASRYAAALPFYRRVRELRPDDRRALREVVVCEMTMREYHAALDSLEMCLTHFPDDVEFRNFLAAAFYHLGLFDESKTVIASIDPKDVTPGIVVTDTLVDMARYDFAAALQKLTPIYAEHPENDSIGWNLSLINLGLGNLEAGWDLYDLRLGIDHIGIRRMSLPLPFWDGQPAPGKRLLLWSEQGVGDTIRMISLLGEAIARTGKVTVACDPRLVTIVARSMPGIDVISLQTIRPEEHDLQLSLGSLPTFFRRSFAEFDVPPRFVVPDRRRRLQYASLARRLGPAPVVGLCWRSRNTQGVRSRYYLDLMELGPIVSVPGISFVNTQYNCTIEELEAFYNHTGLVIHSLPDLDQKQDIDGSVSLIDCCDLVITANTVVGDIAGASACPAGASAASRMACSPSASRTRPGTRRRASSRSPAR</sequence>
<gene>
    <name evidence="3" type="ORF">A6302_00754</name>
</gene>
<dbReference type="InterPro" id="IPR052943">
    <property type="entry name" value="TMTC_O-mannosyl-trnsfr"/>
</dbReference>
<dbReference type="PANTHER" id="PTHR44809:SF1">
    <property type="entry name" value="PROTEIN O-MANNOSYL-TRANSFERASE TMTC1"/>
    <property type="match status" value="1"/>
</dbReference>
<keyword evidence="4" id="KW-1185">Reference proteome</keyword>
<dbReference type="Gene3D" id="1.25.40.10">
    <property type="entry name" value="Tetratricopeptide repeat domain"/>
    <property type="match status" value="1"/>
</dbReference>
<evidence type="ECO:0000256" key="1">
    <source>
        <dbReference type="PROSITE-ProRule" id="PRU00339"/>
    </source>
</evidence>
<dbReference type="InterPro" id="IPR019734">
    <property type="entry name" value="TPR_rpt"/>
</dbReference>
<name>A0A1E3H6H9_9HYPH</name>
<feature type="compositionally biased region" description="Basic residues" evidence="2">
    <location>
        <begin position="567"/>
        <end position="580"/>
    </location>
</feature>
<dbReference type="PROSITE" id="PS50293">
    <property type="entry name" value="TPR_REGION"/>
    <property type="match status" value="1"/>
</dbReference>
<dbReference type="SUPFAM" id="SSF53756">
    <property type="entry name" value="UDP-Glycosyltransferase/glycogen phosphorylase"/>
    <property type="match status" value="1"/>
</dbReference>
<organism evidence="3 4">
    <name type="scientific">Methylobrevis pamukkalensis</name>
    <dbReference type="NCBI Taxonomy" id="1439726"/>
    <lineage>
        <taxon>Bacteria</taxon>
        <taxon>Pseudomonadati</taxon>
        <taxon>Pseudomonadota</taxon>
        <taxon>Alphaproteobacteria</taxon>
        <taxon>Hyphomicrobiales</taxon>
        <taxon>Pleomorphomonadaceae</taxon>
        <taxon>Methylobrevis</taxon>
    </lineage>
</organism>
<dbReference type="EMBL" id="MCRJ01000011">
    <property type="protein sequence ID" value="ODN71922.1"/>
    <property type="molecule type" value="Genomic_DNA"/>
</dbReference>
<dbReference type="PROSITE" id="PS50005">
    <property type="entry name" value="TPR"/>
    <property type="match status" value="2"/>
</dbReference>
<evidence type="ECO:0000313" key="3">
    <source>
        <dbReference type="EMBL" id="ODN71922.1"/>
    </source>
</evidence>
<feature type="compositionally biased region" description="Low complexity" evidence="2">
    <location>
        <begin position="557"/>
        <end position="566"/>
    </location>
</feature>
<dbReference type="InterPro" id="IPR011990">
    <property type="entry name" value="TPR-like_helical_dom_sf"/>
</dbReference>
<dbReference type="PANTHER" id="PTHR44809">
    <property type="match status" value="1"/>
</dbReference>
<proteinExistence type="predicted"/>
<dbReference type="AlphaFoldDB" id="A0A1E3H6H9"/>
<feature type="region of interest" description="Disordered" evidence="2">
    <location>
        <begin position="557"/>
        <end position="580"/>
    </location>
</feature>
<keyword evidence="1" id="KW-0802">TPR repeat</keyword>
<feature type="repeat" description="TPR" evidence="1">
    <location>
        <begin position="47"/>
        <end position="80"/>
    </location>
</feature>
<keyword evidence="3" id="KW-0449">Lipoprotein</keyword>
<dbReference type="SMART" id="SM00028">
    <property type="entry name" value="TPR"/>
    <property type="match status" value="6"/>
</dbReference>
<dbReference type="Pfam" id="PF12895">
    <property type="entry name" value="ANAPC3"/>
    <property type="match status" value="1"/>
</dbReference>
<accession>A0A1E3H6H9</accession>
<dbReference type="OrthoDB" id="6193797at2"/>
<dbReference type="SUPFAM" id="SSF48452">
    <property type="entry name" value="TPR-like"/>
    <property type="match status" value="2"/>
</dbReference>
<reference evidence="3 4" key="1">
    <citation type="submission" date="2016-07" db="EMBL/GenBank/DDBJ databases">
        <title>Draft Genome Sequence of Methylobrevis pamukkalensis PK2.</title>
        <authorList>
            <person name="Vasilenko O.V."/>
            <person name="Doronina N.V."/>
            <person name="Shmareva M.N."/>
            <person name="Tarlachkov S.V."/>
            <person name="Mustakhimov I."/>
            <person name="Trotsenko Y.A."/>
        </authorList>
    </citation>
    <scope>NUCLEOTIDE SEQUENCE [LARGE SCALE GENOMIC DNA]</scope>
    <source>
        <strain evidence="3 4">PK2</strain>
    </source>
</reference>
<comment type="caution">
    <text evidence="3">The sequence shown here is derived from an EMBL/GenBank/DDBJ whole genome shotgun (WGS) entry which is preliminary data.</text>
</comment>
<dbReference type="RefSeq" id="WP_069305858.1">
    <property type="nucleotide sequence ID" value="NZ_MCRJ01000011.1"/>
</dbReference>
<dbReference type="Proteomes" id="UP000094622">
    <property type="component" value="Unassembled WGS sequence"/>
</dbReference>